<dbReference type="SUPFAM" id="SSF52047">
    <property type="entry name" value="RNI-like"/>
    <property type="match status" value="1"/>
</dbReference>
<accession>A0A382KTP1</accession>
<dbReference type="EMBL" id="UINC01082298">
    <property type="protein sequence ID" value="SVC26935.1"/>
    <property type="molecule type" value="Genomic_DNA"/>
</dbReference>
<proteinExistence type="predicted"/>
<dbReference type="PANTHER" id="PTHR13318:SF105">
    <property type="entry name" value="F-BOX_LRR-REPEAT PROTEIN 3"/>
    <property type="match status" value="1"/>
</dbReference>
<dbReference type="InterPro" id="IPR006553">
    <property type="entry name" value="Leu-rich_rpt_Cys-con_subtyp"/>
</dbReference>
<dbReference type="PROSITE" id="PS51257">
    <property type="entry name" value="PROKAR_LIPOPROTEIN"/>
    <property type="match status" value="1"/>
</dbReference>
<sequence>MNINFPKQFLVTAVMLAGCTISPKETLPGTYALDEGGVIVMILRKNGTVENYTLGEFDGGKKTYKTVGKEVHILDRKGTSVFKIEPNGDLTLIAKITKGKREKLQEEAVLPPWKRVSDPSNPQNAIVEHAIREALEKPEGELITKADLEKVRYLQVTDDLTDEGLKEVAKLQQLTGLSLYDTKITDAGLKDVAKMKQLEYLGLASTQITDAGLKEVAKLRKLTELEFLAEQITDAGLKEVAKLQKLTGLALHSNNITDAGLKELAKMKQLESLGLDGTQITDAGLKEVAKLQNLTFLDLTNNKITDVGLKELAKMKQLESLGLDFTKITDAGLKEVVKLQKLTFLGLNDTKITDAGVAELKKALPKCNII</sequence>
<evidence type="ECO:0000256" key="2">
    <source>
        <dbReference type="ARBA" id="ARBA00022737"/>
    </source>
</evidence>
<dbReference type="PROSITE" id="PS51450">
    <property type="entry name" value="LRR"/>
    <property type="match status" value="1"/>
</dbReference>
<name>A0A382KTP1_9ZZZZ</name>
<keyword evidence="1" id="KW-0433">Leucine-rich repeat</keyword>
<dbReference type="AlphaFoldDB" id="A0A382KTP1"/>
<dbReference type="SMART" id="SM00367">
    <property type="entry name" value="LRR_CC"/>
    <property type="match status" value="3"/>
</dbReference>
<dbReference type="SMART" id="SM00368">
    <property type="entry name" value="LRR_RI"/>
    <property type="match status" value="5"/>
</dbReference>
<dbReference type="PANTHER" id="PTHR13318">
    <property type="entry name" value="PARTNER OF PAIRED, ISOFORM B-RELATED"/>
    <property type="match status" value="1"/>
</dbReference>
<dbReference type="GO" id="GO:0031146">
    <property type="term" value="P:SCF-dependent proteasomal ubiquitin-dependent protein catabolic process"/>
    <property type="evidence" value="ECO:0007669"/>
    <property type="project" value="TreeGrafter"/>
</dbReference>
<gene>
    <name evidence="3" type="ORF">METZ01_LOCUS279789</name>
</gene>
<dbReference type="GO" id="GO:0019005">
    <property type="term" value="C:SCF ubiquitin ligase complex"/>
    <property type="evidence" value="ECO:0007669"/>
    <property type="project" value="TreeGrafter"/>
</dbReference>
<reference evidence="3" key="1">
    <citation type="submission" date="2018-05" db="EMBL/GenBank/DDBJ databases">
        <authorList>
            <person name="Lanie J.A."/>
            <person name="Ng W.-L."/>
            <person name="Kazmierczak K.M."/>
            <person name="Andrzejewski T.M."/>
            <person name="Davidsen T.M."/>
            <person name="Wayne K.J."/>
            <person name="Tettelin H."/>
            <person name="Glass J.I."/>
            <person name="Rusch D."/>
            <person name="Podicherti R."/>
            <person name="Tsui H.-C.T."/>
            <person name="Winkler M.E."/>
        </authorList>
    </citation>
    <scope>NUCLEOTIDE SEQUENCE</scope>
</reference>
<feature type="non-terminal residue" evidence="3">
    <location>
        <position position="370"/>
    </location>
</feature>
<dbReference type="Pfam" id="PF13516">
    <property type="entry name" value="LRR_6"/>
    <property type="match status" value="1"/>
</dbReference>
<dbReference type="Pfam" id="PF12799">
    <property type="entry name" value="LRR_4"/>
    <property type="match status" value="1"/>
</dbReference>
<dbReference type="InterPro" id="IPR025875">
    <property type="entry name" value="Leu-rich_rpt_4"/>
</dbReference>
<evidence type="ECO:0000313" key="3">
    <source>
        <dbReference type="EMBL" id="SVC26935.1"/>
    </source>
</evidence>
<evidence type="ECO:0000256" key="1">
    <source>
        <dbReference type="ARBA" id="ARBA00022614"/>
    </source>
</evidence>
<dbReference type="Gene3D" id="3.80.10.10">
    <property type="entry name" value="Ribonuclease Inhibitor"/>
    <property type="match status" value="2"/>
</dbReference>
<protein>
    <recommendedName>
        <fullName evidence="4">Internalin-A</fullName>
    </recommendedName>
</protein>
<dbReference type="InterPro" id="IPR001611">
    <property type="entry name" value="Leu-rich_rpt"/>
</dbReference>
<keyword evidence="2" id="KW-0677">Repeat</keyword>
<evidence type="ECO:0008006" key="4">
    <source>
        <dbReference type="Google" id="ProtNLM"/>
    </source>
</evidence>
<organism evidence="3">
    <name type="scientific">marine metagenome</name>
    <dbReference type="NCBI Taxonomy" id="408172"/>
    <lineage>
        <taxon>unclassified sequences</taxon>
        <taxon>metagenomes</taxon>
        <taxon>ecological metagenomes</taxon>
    </lineage>
</organism>
<dbReference type="InterPro" id="IPR032675">
    <property type="entry name" value="LRR_dom_sf"/>
</dbReference>